<keyword evidence="2" id="KW-1185">Reference proteome</keyword>
<dbReference type="InterPro" id="IPR028228">
    <property type="entry name" value="Imm53"/>
</dbReference>
<dbReference type="EMBL" id="BMGS01000015">
    <property type="protein sequence ID" value="GGG60234.1"/>
    <property type="molecule type" value="Genomic_DNA"/>
</dbReference>
<protein>
    <submittedName>
        <fullName evidence="1">Uncharacterized protein</fullName>
    </submittedName>
</protein>
<reference evidence="2" key="1">
    <citation type="journal article" date="2019" name="Int. J. Syst. Evol. Microbiol.">
        <title>The Global Catalogue of Microorganisms (GCM) 10K type strain sequencing project: providing services to taxonomists for standard genome sequencing and annotation.</title>
        <authorList>
            <consortium name="The Broad Institute Genomics Platform"/>
            <consortium name="The Broad Institute Genome Sequencing Center for Infectious Disease"/>
            <person name="Wu L."/>
            <person name="Ma J."/>
        </authorList>
    </citation>
    <scope>NUCLEOTIDE SEQUENCE [LARGE SCALE GENOMIC DNA]</scope>
    <source>
        <strain evidence="2">CGMCC 1.12990</strain>
    </source>
</reference>
<dbReference type="Pfam" id="PF15580">
    <property type="entry name" value="Imm53"/>
    <property type="match status" value="1"/>
</dbReference>
<organism evidence="1 2">
    <name type="scientific">Hymenobacter glacieicola</name>
    <dbReference type="NCBI Taxonomy" id="1562124"/>
    <lineage>
        <taxon>Bacteria</taxon>
        <taxon>Pseudomonadati</taxon>
        <taxon>Bacteroidota</taxon>
        <taxon>Cytophagia</taxon>
        <taxon>Cytophagales</taxon>
        <taxon>Hymenobacteraceae</taxon>
        <taxon>Hymenobacter</taxon>
    </lineage>
</organism>
<comment type="caution">
    <text evidence="1">The sequence shown here is derived from an EMBL/GenBank/DDBJ whole genome shotgun (WGS) entry which is preliminary data.</text>
</comment>
<proteinExistence type="predicted"/>
<evidence type="ECO:0000313" key="2">
    <source>
        <dbReference type="Proteomes" id="UP000601361"/>
    </source>
</evidence>
<name>A0ABQ1X5U7_9BACT</name>
<gene>
    <name evidence="1" type="ORF">GCM10011378_40260</name>
</gene>
<dbReference type="RefSeq" id="WP_188559658.1">
    <property type="nucleotide sequence ID" value="NZ_BMGS01000015.1"/>
</dbReference>
<accession>A0ABQ1X5U7</accession>
<sequence length="96" mass="10673">MARCEGEWEFRESFILLSGSNPGWSVKINVSDTALEEASIPLINFIKPATDWYECFLNDALFVGSEDPSKLEIILQVFQDLIENGIPSAAAHAEEP</sequence>
<evidence type="ECO:0000313" key="1">
    <source>
        <dbReference type="EMBL" id="GGG60234.1"/>
    </source>
</evidence>
<dbReference type="Proteomes" id="UP000601361">
    <property type="component" value="Unassembled WGS sequence"/>
</dbReference>